<name>A0A0V0TCR4_9BILA</name>
<organism evidence="1 2">
    <name type="scientific">Trichinella murrelli</name>
    <dbReference type="NCBI Taxonomy" id="144512"/>
    <lineage>
        <taxon>Eukaryota</taxon>
        <taxon>Metazoa</taxon>
        <taxon>Ecdysozoa</taxon>
        <taxon>Nematoda</taxon>
        <taxon>Enoplea</taxon>
        <taxon>Dorylaimia</taxon>
        <taxon>Trichinellida</taxon>
        <taxon>Trichinellidae</taxon>
        <taxon>Trichinella</taxon>
    </lineage>
</organism>
<sequence>MNFFDKHYVSRLYVYGVMSVALTECRIEIYKNAYDAWLMIAVEADFVDMICAARRLAPKIFKMYVINVCDILINALPIMPQLYSNVPLKNYDNFFQQNGHLLHLP</sequence>
<dbReference type="AlphaFoldDB" id="A0A0V0TCR4"/>
<accession>A0A0V0TCR4</accession>
<proteinExistence type="predicted"/>
<dbReference type="Proteomes" id="UP000055048">
    <property type="component" value="Unassembled WGS sequence"/>
</dbReference>
<reference evidence="1 2" key="1">
    <citation type="submission" date="2015-01" db="EMBL/GenBank/DDBJ databases">
        <title>Evolution of Trichinella species and genotypes.</title>
        <authorList>
            <person name="Korhonen P.K."/>
            <person name="Edoardo P."/>
            <person name="Giuseppe L.R."/>
            <person name="Gasser R.B."/>
        </authorList>
    </citation>
    <scope>NUCLEOTIDE SEQUENCE [LARGE SCALE GENOMIC DNA]</scope>
    <source>
        <strain evidence="1">ISS417</strain>
    </source>
</reference>
<evidence type="ECO:0000313" key="2">
    <source>
        <dbReference type="Proteomes" id="UP000055048"/>
    </source>
</evidence>
<protein>
    <submittedName>
        <fullName evidence="1">Uncharacterized protein</fullName>
    </submittedName>
</protein>
<gene>
    <name evidence="1" type="ORF">T05_15714</name>
</gene>
<keyword evidence="2" id="KW-1185">Reference proteome</keyword>
<comment type="caution">
    <text evidence="1">The sequence shown here is derived from an EMBL/GenBank/DDBJ whole genome shotgun (WGS) entry which is preliminary data.</text>
</comment>
<evidence type="ECO:0000313" key="1">
    <source>
        <dbReference type="EMBL" id="KRX36799.1"/>
    </source>
</evidence>
<dbReference type="EMBL" id="JYDJ01000343">
    <property type="protein sequence ID" value="KRX36799.1"/>
    <property type="molecule type" value="Genomic_DNA"/>
</dbReference>